<sequence>MLWSEPDDKPPEDLRAVQAKLRRLGVVLALAAVLVMIVLW</sequence>
<comment type="caution">
    <text evidence="2">The sequence shown here is derived from an EMBL/GenBank/DDBJ whole genome shotgun (WGS) entry which is preliminary data.</text>
</comment>
<protein>
    <submittedName>
        <fullName evidence="2">Uncharacterized protein</fullName>
    </submittedName>
</protein>
<reference evidence="2" key="2">
    <citation type="submission" date="2020-09" db="EMBL/GenBank/DDBJ databases">
        <authorList>
            <person name="Sun Q."/>
            <person name="Ohkuma M."/>
        </authorList>
    </citation>
    <scope>NUCLEOTIDE SEQUENCE</scope>
    <source>
        <strain evidence="2">JCM 5069</strain>
    </source>
</reference>
<dbReference type="AlphaFoldDB" id="A0A919G410"/>
<dbReference type="InterPro" id="IPR058070">
    <property type="entry name" value="MmpB-like"/>
</dbReference>
<gene>
    <name evidence="2" type="ORF">GCM10018793_26180</name>
</gene>
<reference evidence="2" key="1">
    <citation type="journal article" date="2014" name="Int. J. Syst. Evol. Microbiol.">
        <title>Complete genome sequence of Corynebacterium casei LMG S-19264T (=DSM 44701T), isolated from a smear-ripened cheese.</title>
        <authorList>
            <consortium name="US DOE Joint Genome Institute (JGI-PGF)"/>
            <person name="Walter F."/>
            <person name="Albersmeier A."/>
            <person name="Kalinowski J."/>
            <person name="Ruckert C."/>
        </authorList>
    </citation>
    <scope>NUCLEOTIDE SEQUENCE</scope>
    <source>
        <strain evidence="2">JCM 5069</strain>
    </source>
</reference>
<evidence type="ECO:0000313" key="3">
    <source>
        <dbReference type="Proteomes" id="UP000603708"/>
    </source>
</evidence>
<dbReference type="Proteomes" id="UP000603708">
    <property type="component" value="Unassembled WGS sequence"/>
</dbReference>
<keyword evidence="3" id="KW-1185">Reference proteome</keyword>
<keyword evidence="1" id="KW-0812">Transmembrane</keyword>
<dbReference type="NCBIfam" id="NF047320">
    <property type="entry name" value="morpho_MmpB"/>
    <property type="match status" value="1"/>
</dbReference>
<evidence type="ECO:0000313" key="2">
    <source>
        <dbReference type="EMBL" id="GHH77630.1"/>
    </source>
</evidence>
<name>A0A919G410_9ACTN</name>
<keyword evidence="1" id="KW-1133">Transmembrane helix</keyword>
<dbReference type="Pfam" id="PF26627">
    <property type="entry name" value="MmpB"/>
    <property type="match status" value="1"/>
</dbReference>
<organism evidence="2 3">
    <name type="scientific">Streptomyces sulfonofaciens</name>
    <dbReference type="NCBI Taxonomy" id="68272"/>
    <lineage>
        <taxon>Bacteria</taxon>
        <taxon>Bacillati</taxon>
        <taxon>Actinomycetota</taxon>
        <taxon>Actinomycetes</taxon>
        <taxon>Kitasatosporales</taxon>
        <taxon>Streptomycetaceae</taxon>
        <taxon>Streptomyces</taxon>
    </lineage>
</organism>
<keyword evidence="1" id="KW-0472">Membrane</keyword>
<dbReference type="RefSeq" id="WP_268256702.1">
    <property type="nucleotide sequence ID" value="NZ_BNCD01000006.1"/>
</dbReference>
<evidence type="ECO:0000256" key="1">
    <source>
        <dbReference type="SAM" id="Phobius"/>
    </source>
</evidence>
<proteinExistence type="predicted"/>
<feature type="transmembrane region" description="Helical" evidence="1">
    <location>
        <begin position="21"/>
        <end position="39"/>
    </location>
</feature>
<accession>A0A919G410</accession>
<dbReference type="EMBL" id="BNCD01000006">
    <property type="protein sequence ID" value="GHH77630.1"/>
    <property type="molecule type" value="Genomic_DNA"/>
</dbReference>